<dbReference type="EMBL" id="WUBJ01000001">
    <property type="protein sequence ID" value="MWV55576.1"/>
    <property type="molecule type" value="Genomic_DNA"/>
</dbReference>
<dbReference type="AlphaFoldDB" id="A0A6I4R6Z7"/>
<dbReference type="GO" id="GO:0016020">
    <property type="term" value="C:membrane"/>
    <property type="evidence" value="ECO:0007669"/>
    <property type="project" value="UniProtKB-SubCell"/>
</dbReference>
<accession>A0A6I4R6Z7</accession>
<evidence type="ECO:0000256" key="3">
    <source>
        <dbReference type="ARBA" id="ARBA00022989"/>
    </source>
</evidence>
<gene>
    <name evidence="7" type="ORF">GGG87_00265</name>
    <name evidence="8" type="ORF">GGH11_01020</name>
</gene>
<dbReference type="EMBL" id="WLCG01000001">
    <property type="protein sequence ID" value="MTB63446.1"/>
    <property type="molecule type" value="Genomic_DNA"/>
</dbReference>
<feature type="transmembrane region" description="Helical" evidence="5">
    <location>
        <begin position="63"/>
        <end position="83"/>
    </location>
</feature>
<feature type="domain" description="GtrA/DPMS transmembrane" evidence="6">
    <location>
        <begin position="38"/>
        <end position="158"/>
    </location>
</feature>
<keyword evidence="4 5" id="KW-0472">Membrane</keyword>
<comment type="caution">
    <text evidence="8">The sequence shown here is derived from an EMBL/GenBank/DDBJ whole genome shotgun (WGS) entry which is preliminary data.</text>
</comment>
<name>A0A6I4R6Z7_9STRE</name>
<dbReference type="InterPro" id="IPR007267">
    <property type="entry name" value="GtrA_DPMS_TM"/>
</dbReference>
<evidence type="ECO:0000313" key="7">
    <source>
        <dbReference type="EMBL" id="MTB63446.1"/>
    </source>
</evidence>
<comment type="subcellular location">
    <subcellularLocation>
        <location evidence="1">Membrane</location>
        <topology evidence="1">Multi-pass membrane protein</topology>
    </subcellularLocation>
</comment>
<evidence type="ECO:0000313" key="9">
    <source>
        <dbReference type="Proteomes" id="UP000435060"/>
    </source>
</evidence>
<keyword evidence="3 5" id="KW-1133">Transmembrane helix</keyword>
<dbReference type="Proteomes" id="UP000435060">
    <property type="component" value="Unassembled WGS sequence"/>
</dbReference>
<keyword evidence="2 5" id="KW-0812">Transmembrane</keyword>
<feature type="transmembrane region" description="Helical" evidence="5">
    <location>
        <begin position="140"/>
        <end position="158"/>
    </location>
</feature>
<keyword evidence="9" id="KW-1185">Reference proteome</keyword>
<feature type="transmembrane region" description="Helical" evidence="5">
    <location>
        <begin position="20"/>
        <end position="43"/>
    </location>
</feature>
<evidence type="ECO:0000259" key="6">
    <source>
        <dbReference type="Pfam" id="PF04138"/>
    </source>
</evidence>
<protein>
    <recommendedName>
        <fullName evidence="6">GtrA/DPMS transmembrane domain-containing protein</fullName>
    </recommendedName>
</protein>
<dbReference type="Pfam" id="PF04138">
    <property type="entry name" value="GtrA_DPMS_TM"/>
    <property type="match status" value="1"/>
</dbReference>
<feature type="transmembrane region" description="Helical" evidence="5">
    <location>
        <begin position="99"/>
        <end position="120"/>
    </location>
</feature>
<dbReference type="Proteomes" id="UP000435423">
    <property type="component" value="Unassembled WGS sequence"/>
</dbReference>
<evidence type="ECO:0000256" key="1">
    <source>
        <dbReference type="ARBA" id="ARBA00004141"/>
    </source>
</evidence>
<dbReference type="RefSeq" id="WP_067091443.1">
    <property type="nucleotide sequence ID" value="NZ_CP072115.1"/>
</dbReference>
<reference evidence="7 9" key="2">
    <citation type="submission" date="2019-11" db="EMBL/GenBank/DDBJ databases">
        <title>Streptococcis sp. isolated from the respiratory tract of Marmot.</title>
        <authorList>
            <person name="Zhang G."/>
        </authorList>
    </citation>
    <scope>NUCLEOTIDE SEQUENCE [LARGE SCALE GENOMIC DNA]</scope>
    <source>
        <strain evidence="7">Zg-86</strain>
        <strain evidence="9">zg-86</strain>
    </source>
</reference>
<evidence type="ECO:0000256" key="5">
    <source>
        <dbReference type="SAM" id="Phobius"/>
    </source>
</evidence>
<evidence type="ECO:0000256" key="4">
    <source>
        <dbReference type="ARBA" id="ARBA00023136"/>
    </source>
</evidence>
<reference evidence="8 10" key="1">
    <citation type="submission" date="2019-10" db="EMBL/GenBank/DDBJ databases">
        <title>Streptococcis sp, isolated from the respiratory tract of Marmot.</title>
        <authorList>
            <person name="Zhang G."/>
        </authorList>
    </citation>
    <scope>NUCLEOTIDE SEQUENCE [LARGE SCALE GENOMIC DNA]</scope>
    <source>
        <strain evidence="10">zg-70</strain>
        <strain evidence="8">Zg-70</strain>
    </source>
</reference>
<dbReference type="GO" id="GO:0000271">
    <property type="term" value="P:polysaccharide biosynthetic process"/>
    <property type="evidence" value="ECO:0007669"/>
    <property type="project" value="InterPro"/>
</dbReference>
<evidence type="ECO:0000256" key="2">
    <source>
        <dbReference type="ARBA" id="ARBA00022692"/>
    </source>
</evidence>
<organism evidence="8 10">
    <name type="scientific">Streptococcus zhangguiae</name>
    <dbReference type="NCBI Taxonomy" id="2664091"/>
    <lineage>
        <taxon>Bacteria</taxon>
        <taxon>Bacillati</taxon>
        <taxon>Bacillota</taxon>
        <taxon>Bacilli</taxon>
        <taxon>Lactobacillales</taxon>
        <taxon>Streptococcaceae</taxon>
        <taxon>Streptococcus</taxon>
    </lineage>
</organism>
<proteinExistence type="predicted"/>
<evidence type="ECO:0000313" key="8">
    <source>
        <dbReference type="EMBL" id="MWV55576.1"/>
    </source>
</evidence>
<evidence type="ECO:0000313" key="10">
    <source>
        <dbReference type="Proteomes" id="UP000435423"/>
    </source>
</evidence>
<sequence length="160" mass="18263">MKEWIAKHPDLWEFIKFNVLSNIATITNFAVLWLSTNFLFTAFSGQDFHWLIFHYTAADHGGLNGFLSFLLAYVVAQIVNYIVQRKLVFGAENDISKTLHWYILTVVVAGILSIVLPPYSTQLFTSWGLSLGWAQTAANWVNILVQVAVNYPMMKFVIMK</sequence>